<evidence type="ECO:0000313" key="1">
    <source>
        <dbReference type="EMBL" id="CAE2319959.1"/>
    </source>
</evidence>
<dbReference type="EMBL" id="HBKN01034118">
    <property type="protein sequence ID" value="CAE2319959.1"/>
    <property type="molecule type" value="Transcribed_RNA"/>
</dbReference>
<sequence length="146" mass="16181">MPLERHYILAALKERCGVTVEDDIPIGMMNLSGVRPFGIIEIEEETANMFNMQVDKCMGMTVDGLLGSKTGSWIFSSAINLALANPLTIVTFTMSCPECTISDSLFFQLHYRPAAKGKIHERHIHVQFIALGHVFKGFLAPQVKAI</sequence>
<organism evidence="1">
    <name type="scientific">Guillardia theta</name>
    <name type="common">Cryptophyte</name>
    <name type="synonym">Cryptomonas phi</name>
    <dbReference type="NCBI Taxonomy" id="55529"/>
    <lineage>
        <taxon>Eukaryota</taxon>
        <taxon>Cryptophyceae</taxon>
        <taxon>Pyrenomonadales</taxon>
        <taxon>Geminigeraceae</taxon>
        <taxon>Guillardia</taxon>
    </lineage>
</organism>
<protein>
    <submittedName>
        <fullName evidence="1">Uncharacterized protein</fullName>
    </submittedName>
</protein>
<name>A0A7S4P0W9_GUITH</name>
<accession>A0A7S4P0W9</accession>
<gene>
    <name evidence="1" type="ORF">GTHE00462_LOCUS26605</name>
</gene>
<dbReference type="AlphaFoldDB" id="A0A7S4P0W9"/>
<reference evidence="1" key="1">
    <citation type="submission" date="2021-01" db="EMBL/GenBank/DDBJ databases">
        <authorList>
            <person name="Corre E."/>
            <person name="Pelletier E."/>
            <person name="Niang G."/>
            <person name="Scheremetjew M."/>
            <person name="Finn R."/>
            <person name="Kale V."/>
            <person name="Holt S."/>
            <person name="Cochrane G."/>
            <person name="Meng A."/>
            <person name="Brown T."/>
            <person name="Cohen L."/>
        </authorList>
    </citation>
    <scope>NUCLEOTIDE SEQUENCE</scope>
    <source>
        <strain evidence="1">CCMP 2712</strain>
    </source>
</reference>
<proteinExistence type="predicted"/>